<feature type="transmembrane region" description="Helical" evidence="5">
    <location>
        <begin position="98"/>
        <end position="125"/>
    </location>
</feature>
<dbReference type="EMBL" id="CAJPEV010000407">
    <property type="protein sequence ID" value="CAG0884955.1"/>
    <property type="molecule type" value="Genomic_DNA"/>
</dbReference>
<dbReference type="InterPro" id="IPR019498">
    <property type="entry name" value="MENTAL"/>
</dbReference>
<gene>
    <name evidence="7" type="ORF">DSTB1V02_LOCUS3240</name>
</gene>
<evidence type="ECO:0000313" key="8">
    <source>
        <dbReference type="Proteomes" id="UP000677054"/>
    </source>
</evidence>
<dbReference type="EMBL" id="LR899924">
    <property type="protein sequence ID" value="CAD7243316.1"/>
    <property type="molecule type" value="Genomic_DNA"/>
</dbReference>
<feature type="domain" description="MENTAL" evidence="6">
    <location>
        <begin position="92"/>
        <end position="230"/>
    </location>
</feature>
<protein>
    <recommendedName>
        <fullName evidence="6">MENTAL domain-containing protein</fullName>
    </recommendedName>
</protein>
<reference evidence="7" key="1">
    <citation type="submission" date="2020-11" db="EMBL/GenBank/DDBJ databases">
        <authorList>
            <person name="Tran Van P."/>
        </authorList>
    </citation>
    <scope>NUCLEOTIDE SEQUENCE</scope>
</reference>
<dbReference type="PANTHER" id="PTHR46121:SF4">
    <property type="entry name" value="STEROIDOGENIC ACUTE REGULATORY PROTEIN-LIKE"/>
    <property type="match status" value="1"/>
</dbReference>
<evidence type="ECO:0000313" key="7">
    <source>
        <dbReference type="EMBL" id="CAD7243316.1"/>
    </source>
</evidence>
<evidence type="ECO:0000256" key="3">
    <source>
        <dbReference type="ARBA" id="ARBA00023136"/>
    </source>
</evidence>
<feature type="region of interest" description="Disordered" evidence="4">
    <location>
        <begin position="1"/>
        <end position="29"/>
    </location>
</feature>
<evidence type="ECO:0000256" key="4">
    <source>
        <dbReference type="SAM" id="MobiDB-lite"/>
    </source>
</evidence>
<feature type="compositionally biased region" description="Polar residues" evidence="4">
    <location>
        <begin position="1"/>
        <end position="14"/>
    </location>
</feature>
<dbReference type="PANTHER" id="PTHR46121">
    <property type="entry name" value="STEROIDOGENIC ACUTE REGULATORY PROTEIN-LIKE"/>
    <property type="match status" value="1"/>
</dbReference>
<dbReference type="Proteomes" id="UP000677054">
    <property type="component" value="Unassembled WGS sequence"/>
</dbReference>
<dbReference type="GO" id="GO:0005789">
    <property type="term" value="C:endoplasmic reticulum membrane"/>
    <property type="evidence" value="ECO:0007669"/>
    <property type="project" value="TreeGrafter"/>
</dbReference>
<dbReference type="InterPro" id="IPR051869">
    <property type="entry name" value="STARD3"/>
</dbReference>
<evidence type="ECO:0000256" key="1">
    <source>
        <dbReference type="ARBA" id="ARBA00004141"/>
    </source>
</evidence>
<organism evidence="7">
    <name type="scientific">Darwinula stevensoni</name>
    <dbReference type="NCBI Taxonomy" id="69355"/>
    <lineage>
        <taxon>Eukaryota</taxon>
        <taxon>Metazoa</taxon>
        <taxon>Ecdysozoa</taxon>
        <taxon>Arthropoda</taxon>
        <taxon>Crustacea</taxon>
        <taxon>Oligostraca</taxon>
        <taxon>Ostracoda</taxon>
        <taxon>Podocopa</taxon>
        <taxon>Podocopida</taxon>
        <taxon>Darwinulocopina</taxon>
        <taxon>Darwinuloidea</taxon>
        <taxon>Darwinulidae</taxon>
        <taxon>Darwinula</taxon>
    </lineage>
</organism>
<accession>A0A7R8X5N4</accession>
<comment type="subcellular location">
    <subcellularLocation>
        <location evidence="1">Membrane</location>
        <topology evidence="1">Multi-pass membrane protein</topology>
    </subcellularLocation>
</comment>
<dbReference type="PROSITE" id="PS51439">
    <property type="entry name" value="MENTAL"/>
    <property type="match status" value="1"/>
</dbReference>
<dbReference type="GO" id="GO:0099044">
    <property type="term" value="P:vesicle tethering to endoplasmic reticulum"/>
    <property type="evidence" value="ECO:0007669"/>
    <property type="project" value="TreeGrafter"/>
</dbReference>
<feature type="transmembrane region" description="Helical" evidence="5">
    <location>
        <begin position="145"/>
        <end position="165"/>
    </location>
</feature>
<keyword evidence="8" id="KW-1185">Reference proteome</keyword>
<dbReference type="Pfam" id="PF10457">
    <property type="entry name" value="MENTAL"/>
    <property type="match status" value="1"/>
</dbReference>
<evidence type="ECO:0000256" key="5">
    <source>
        <dbReference type="SAM" id="Phobius"/>
    </source>
</evidence>
<evidence type="ECO:0000259" key="6">
    <source>
        <dbReference type="PROSITE" id="PS51439"/>
    </source>
</evidence>
<dbReference type="OrthoDB" id="74575at2759"/>
<keyword evidence="3 5" id="KW-0472">Membrane</keyword>
<sequence length="230" mass="25925">MESRGSTKGTQTEGGSVEGGSQHPGGEEIHYFSRSPGTIGVLADASRRIEEIANGNRSQQLYPRLPVLVRSPSYPDFGLQDIITGIPKPGHVSPVRRFFALFVIFDLLFCTIMWLICIMITGAKIQEGLKKEVYNYSIKTSLFDLVMSSSSRFVILILFYVLICLEHWWPVAMSSSSRFVILILFYVLICLEHWWPVATGSDLKGIGKADKETMDYIFLLIWVLSDDLLH</sequence>
<keyword evidence="5" id="KW-1133">Transmembrane helix</keyword>
<name>A0A7R8X5N4_9CRUS</name>
<dbReference type="GO" id="GO:0140284">
    <property type="term" value="C:endoplasmic reticulum-endosome membrane contact site"/>
    <property type="evidence" value="ECO:0007669"/>
    <property type="project" value="TreeGrafter"/>
</dbReference>
<dbReference type="GO" id="GO:0005765">
    <property type="term" value="C:lysosomal membrane"/>
    <property type="evidence" value="ECO:0007669"/>
    <property type="project" value="TreeGrafter"/>
</dbReference>
<keyword evidence="2 5" id="KW-0812">Transmembrane</keyword>
<feature type="transmembrane region" description="Helical" evidence="5">
    <location>
        <begin position="177"/>
        <end position="195"/>
    </location>
</feature>
<dbReference type="GO" id="GO:0031902">
    <property type="term" value="C:late endosome membrane"/>
    <property type="evidence" value="ECO:0007669"/>
    <property type="project" value="TreeGrafter"/>
</dbReference>
<dbReference type="AlphaFoldDB" id="A0A7R8X5N4"/>
<proteinExistence type="predicted"/>
<evidence type="ECO:0000256" key="2">
    <source>
        <dbReference type="ARBA" id="ARBA00022692"/>
    </source>
</evidence>